<protein>
    <submittedName>
        <fullName evidence="2">Uncharacterized protein</fullName>
    </submittedName>
</protein>
<sequence>MKRAALAIVMTVFLAACSNEPTQAEKDLEKVNEDIGELQSEIQQVRSENEAVESDITNKERELEEVLSGDSDDSYEDEEESDAAPEDE</sequence>
<evidence type="ECO:0000313" key="3">
    <source>
        <dbReference type="Proteomes" id="UP000219412"/>
    </source>
</evidence>
<dbReference type="EMBL" id="OBQF01000006">
    <property type="protein sequence ID" value="SOC44494.1"/>
    <property type="molecule type" value="Genomic_DNA"/>
</dbReference>
<dbReference type="Proteomes" id="UP000219412">
    <property type="component" value="Unassembled WGS sequence"/>
</dbReference>
<dbReference type="AlphaFoldDB" id="A0A285URK5"/>
<evidence type="ECO:0000313" key="2">
    <source>
        <dbReference type="EMBL" id="SOC44494.1"/>
    </source>
</evidence>
<gene>
    <name evidence="2" type="ORF">SAMN05878391_2376</name>
</gene>
<feature type="region of interest" description="Disordered" evidence="1">
    <location>
        <begin position="41"/>
        <end position="88"/>
    </location>
</feature>
<proteinExistence type="predicted"/>
<organism evidence="2 3">
    <name type="scientific">Salinicoccus kekensis</name>
    <dbReference type="NCBI Taxonomy" id="714307"/>
    <lineage>
        <taxon>Bacteria</taxon>
        <taxon>Bacillati</taxon>
        <taxon>Bacillota</taxon>
        <taxon>Bacilli</taxon>
        <taxon>Bacillales</taxon>
        <taxon>Staphylococcaceae</taxon>
        <taxon>Salinicoccus</taxon>
    </lineage>
</organism>
<reference evidence="3" key="1">
    <citation type="submission" date="2017-08" db="EMBL/GenBank/DDBJ databases">
        <authorList>
            <person name="Varghese N."/>
            <person name="Submissions S."/>
        </authorList>
    </citation>
    <scope>NUCLEOTIDE SEQUENCE [LARGE SCALE GENOMIC DNA]</scope>
    <source>
        <strain evidence="3">DSM 23173</strain>
    </source>
</reference>
<accession>A0A285URK5</accession>
<evidence type="ECO:0000256" key="1">
    <source>
        <dbReference type="SAM" id="MobiDB-lite"/>
    </source>
</evidence>
<dbReference type="PROSITE" id="PS51257">
    <property type="entry name" value="PROKAR_LIPOPROTEIN"/>
    <property type="match status" value="1"/>
</dbReference>
<name>A0A285URK5_9STAP</name>
<keyword evidence="3" id="KW-1185">Reference proteome</keyword>
<feature type="compositionally biased region" description="Acidic residues" evidence="1">
    <location>
        <begin position="65"/>
        <end position="88"/>
    </location>
</feature>
<dbReference type="OrthoDB" id="2390429at2"/>